<dbReference type="OrthoDB" id="10498480at2759"/>
<dbReference type="EMBL" id="MCFG01000230">
    <property type="protein sequence ID" value="ORX77901.1"/>
    <property type="molecule type" value="Genomic_DNA"/>
</dbReference>
<sequence length="473" mass="57459">MTTTTEKNTDLFYKELNGDCNENVLLEIAKKGIFLYESLFNHDKLKNHDYVIDISILARQYFMINTESQYEHFFEIMENFEKYNIFSLYKNRYYCGKLIIMNKFFINKLYKEKNDQRISLILNSYHNSLILKNLYKYKIISSNIYYLFIQTCKHYCINYEIFDYFYFNNLNYVFEKEEFSCGFDKLFYKISTILEYAYDINILKYCLELLNNANMKMPSSIRNSNKIPLNFPLKLLKLYSSKIYMPSQVKVKHDNELFEDLLNTIYSDYKLYNVSKCPWVIYDKFNEKMLNRYNINFDTVKKQNIKVETIGNIDITQYFLYHCYSEFKSIKYHKANSKKEKLFSKYILTNYDEIQNILDDFNYIFTLDINFNKEIFLIQISFIISLIHNKYNKFIIKYLLSAIYVRGSNLVFENNKIIVYYANDNDIYDNENYFNVLLDVPHEVFKNYIEFKKVKELTFWGENDQDEFIYGFT</sequence>
<name>A0A1Y1WWG6_9FUNG</name>
<comment type="caution">
    <text evidence="1">The sequence shown here is derived from an EMBL/GenBank/DDBJ whole genome shotgun (WGS) entry which is preliminary data.</text>
</comment>
<accession>A0A1Y1WWG6</accession>
<organism evidence="1 2">
    <name type="scientific">Anaeromyces robustus</name>
    <dbReference type="NCBI Taxonomy" id="1754192"/>
    <lineage>
        <taxon>Eukaryota</taxon>
        <taxon>Fungi</taxon>
        <taxon>Fungi incertae sedis</taxon>
        <taxon>Chytridiomycota</taxon>
        <taxon>Chytridiomycota incertae sedis</taxon>
        <taxon>Neocallimastigomycetes</taxon>
        <taxon>Neocallimastigales</taxon>
        <taxon>Neocallimastigaceae</taxon>
        <taxon>Anaeromyces</taxon>
    </lineage>
</organism>
<evidence type="ECO:0000313" key="1">
    <source>
        <dbReference type="EMBL" id="ORX77901.1"/>
    </source>
</evidence>
<protein>
    <submittedName>
        <fullName evidence="1">Uncharacterized protein</fullName>
    </submittedName>
</protein>
<reference evidence="1 2" key="2">
    <citation type="submission" date="2016-08" db="EMBL/GenBank/DDBJ databases">
        <title>Pervasive Adenine N6-methylation of Active Genes in Fungi.</title>
        <authorList>
            <consortium name="DOE Joint Genome Institute"/>
            <person name="Mondo S.J."/>
            <person name="Dannebaum R.O."/>
            <person name="Kuo R.C."/>
            <person name="Labutti K."/>
            <person name="Haridas S."/>
            <person name="Kuo A."/>
            <person name="Salamov A."/>
            <person name="Ahrendt S.R."/>
            <person name="Lipzen A."/>
            <person name="Sullivan W."/>
            <person name="Andreopoulos W.B."/>
            <person name="Clum A."/>
            <person name="Lindquist E."/>
            <person name="Daum C."/>
            <person name="Ramamoorthy G.K."/>
            <person name="Gryganskyi A."/>
            <person name="Culley D."/>
            <person name="Magnuson J.K."/>
            <person name="James T.Y."/>
            <person name="O'Malley M.A."/>
            <person name="Stajich J.E."/>
            <person name="Spatafora J.W."/>
            <person name="Visel A."/>
            <person name="Grigoriev I.V."/>
        </authorList>
    </citation>
    <scope>NUCLEOTIDE SEQUENCE [LARGE SCALE GENOMIC DNA]</scope>
    <source>
        <strain evidence="1 2">S4</strain>
    </source>
</reference>
<dbReference type="Proteomes" id="UP000193944">
    <property type="component" value="Unassembled WGS sequence"/>
</dbReference>
<evidence type="ECO:0000313" key="2">
    <source>
        <dbReference type="Proteomes" id="UP000193944"/>
    </source>
</evidence>
<proteinExistence type="predicted"/>
<dbReference type="AlphaFoldDB" id="A0A1Y1WWG6"/>
<gene>
    <name evidence="1" type="ORF">BCR32DRAFT_247564</name>
</gene>
<reference evidence="1 2" key="1">
    <citation type="submission" date="2016-08" db="EMBL/GenBank/DDBJ databases">
        <title>A Parts List for Fungal Cellulosomes Revealed by Comparative Genomics.</title>
        <authorList>
            <consortium name="DOE Joint Genome Institute"/>
            <person name="Haitjema C.H."/>
            <person name="Gilmore S.P."/>
            <person name="Henske J.K."/>
            <person name="Solomon K.V."/>
            <person name="De Groot R."/>
            <person name="Kuo A."/>
            <person name="Mondo S.J."/>
            <person name="Salamov A.A."/>
            <person name="Labutti K."/>
            <person name="Zhao Z."/>
            <person name="Chiniquy J."/>
            <person name="Barry K."/>
            <person name="Brewer H.M."/>
            <person name="Purvine S.O."/>
            <person name="Wright A.T."/>
            <person name="Boxma B."/>
            <person name="Van Alen T."/>
            <person name="Hackstein J.H."/>
            <person name="Baker S.E."/>
            <person name="Grigoriev I.V."/>
            <person name="O'Malley M.A."/>
        </authorList>
    </citation>
    <scope>NUCLEOTIDE SEQUENCE [LARGE SCALE GENOMIC DNA]</scope>
    <source>
        <strain evidence="1 2">S4</strain>
    </source>
</reference>
<keyword evidence="2" id="KW-1185">Reference proteome</keyword>